<evidence type="ECO:0000313" key="2">
    <source>
        <dbReference type="Proteomes" id="UP001180754"/>
    </source>
</evidence>
<name>A0ABU2X6T9_9ACTN</name>
<dbReference type="Proteomes" id="UP001180754">
    <property type="component" value="Unassembled WGS sequence"/>
</dbReference>
<gene>
    <name evidence="1" type="ORF">RND15_00385</name>
</gene>
<dbReference type="EMBL" id="JAVRFD010000001">
    <property type="protein sequence ID" value="MDT0541181.1"/>
    <property type="molecule type" value="Genomic_DNA"/>
</dbReference>
<organism evidence="1 2">
    <name type="scientific">Streptomyces lonegramiae</name>
    <dbReference type="NCBI Taxonomy" id="3075524"/>
    <lineage>
        <taxon>Bacteria</taxon>
        <taxon>Bacillati</taxon>
        <taxon>Actinomycetota</taxon>
        <taxon>Actinomycetes</taxon>
        <taxon>Kitasatosporales</taxon>
        <taxon>Streptomycetaceae</taxon>
        <taxon>Streptomyces</taxon>
    </lineage>
</organism>
<accession>A0ABU2X6T9</accession>
<evidence type="ECO:0000313" key="1">
    <source>
        <dbReference type="EMBL" id="MDT0541181.1"/>
    </source>
</evidence>
<reference evidence="1" key="1">
    <citation type="submission" date="2024-05" db="EMBL/GenBank/DDBJ databases">
        <title>30 novel species of actinomycetes from the DSMZ collection.</title>
        <authorList>
            <person name="Nouioui I."/>
        </authorList>
    </citation>
    <scope>NUCLEOTIDE SEQUENCE</scope>
    <source>
        <strain evidence="1">DSM 41529</strain>
    </source>
</reference>
<keyword evidence="2" id="KW-1185">Reference proteome</keyword>
<comment type="caution">
    <text evidence="1">The sequence shown here is derived from an EMBL/GenBank/DDBJ whole genome shotgun (WGS) entry which is preliminary data.</text>
</comment>
<dbReference type="RefSeq" id="WP_311721437.1">
    <property type="nucleotide sequence ID" value="NZ_JAVRFD010000001.1"/>
</dbReference>
<sequence length="169" mass="19062">MWASSRLPFAFRAPKPLFCHTGGKDDLLTYECERSATATATATAAAQVPDIKIRIASNLDCGASCHERDADAYERALLKYGDPRWTSVPSSPERVGTAAYAQEAKTVDREQCYTMYLRRSFIWHSKGRQLTWRMWVKVDVPEKDRDLAQKVANDIFTQSGRRGRAPTIS</sequence>
<protein>
    <submittedName>
        <fullName evidence="1">Uncharacterized protein</fullName>
    </submittedName>
</protein>
<proteinExistence type="predicted"/>